<organism evidence="1 2">
    <name type="scientific">Hucho hucho</name>
    <name type="common">huchen</name>
    <dbReference type="NCBI Taxonomy" id="62062"/>
    <lineage>
        <taxon>Eukaryota</taxon>
        <taxon>Metazoa</taxon>
        <taxon>Chordata</taxon>
        <taxon>Craniata</taxon>
        <taxon>Vertebrata</taxon>
        <taxon>Euteleostomi</taxon>
        <taxon>Actinopterygii</taxon>
        <taxon>Neopterygii</taxon>
        <taxon>Teleostei</taxon>
        <taxon>Protacanthopterygii</taxon>
        <taxon>Salmoniformes</taxon>
        <taxon>Salmonidae</taxon>
        <taxon>Salmoninae</taxon>
        <taxon>Hucho</taxon>
    </lineage>
</organism>
<dbReference type="InterPro" id="IPR001680">
    <property type="entry name" value="WD40_rpt"/>
</dbReference>
<dbReference type="PANTHER" id="PTHR44813:SF1">
    <property type="entry name" value="MITOGEN-ACTIVATED PROTEIN KINASE-BINDING PROTEIN 1"/>
    <property type="match status" value="1"/>
</dbReference>
<dbReference type="SUPFAM" id="SSF50978">
    <property type="entry name" value="WD40 repeat-like"/>
    <property type="match status" value="1"/>
</dbReference>
<dbReference type="InterPro" id="IPR015943">
    <property type="entry name" value="WD40/YVTN_repeat-like_dom_sf"/>
</dbReference>
<dbReference type="Proteomes" id="UP000314982">
    <property type="component" value="Unassembled WGS sequence"/>
</dbReference>
<reference evidence="1" key="2">
    <citation type="submission" date="2025-08" db="UniProtKB">
        <authorList>
            <consortium name="Ensembl"/>
        </authorList>
    </citation>
    <scope>IDENTIFICATION</scope>
</reference>
<dbReference type="GO" id="GO:0043124">
    <property type="term" value="P:negative regulation of canonical NF-kappaB signal transduction"/>
    <property type="evidence" value="ECO:0007669"/>
    <property type="project" value="TreeGrafter"/>
</dbReference>
<dbReference type="Gene3D" id="2.130.10.10">
    <property type="entry name" value="YVTN repeat-like/Quinoprotein amine dehydrogenase"/>
    <property type="match status" value="1"/>
</dbReference>
<proteinExistence type="predicted"/>
<dbReference type="PANTHER" id="PTHR44813">
    <property type="entry name" value="MITOGEN-ACTIVATED PROTEIN KINASE-BINDING PROTEIN 1"/>
    <property type="match status" value="1"/>
</dbReference>
<dbReference type="STRING" id="62062.ENSHHUP00000021109"/>
<reference evidence="2" key="1">
    <citation type="submission" date="2018-06" db="EMBL/GenBank/DDBJ databases">
        <title>Genome assembly of Danube salmon.</title>
        <authorList>
            <person name="Macqueen D.J."/>
            <person name="Gundappa M.K."/>
        </authorList>
    </citation>
    <scope>NUCLEOTIDE SEQUENCE [LARGE SCALE GENOMIC DNA]</scope>
</reference>
<dbReference type="InterPro" id="IPR036322">
    <property type="entry name" value="WD40_repeat_dom_sf"/>
</dbReference>
<dbReference type="InterPro" id="IPR055292">
    <property type="entry name" value="MABP1"/>
</dbReference>
<dbReference type="GeneTree" id="ENSGT00940000164564"/>
<evidence type="ECO:0000313" key="2">
    <source>
        <dbReference type="Proteomes" id="UP000314982"/>
    </source>
</evidence>
<dbReference type="Pfam" id="PF00400">
    <property type="entry name" value="WD40"/>
    <property type="match status" value="2"/>
</dbReference>
<reference evidence="1" key="3">
    <citation type="submission" date="2025-09" db="UniProtKB">
        <authorList>
            <consortium name="Ensembl"/>
        </authorList>
    </citation>
    <scope>IDENTIFICATION</scope>
</reference>
<keyword evidence="2" id="KW-1185">Reference proteome</keyword>
<dbReference type="GO" id="GO:0005737">
    <property type="term" value="C:cytoplasm"/>
    <property type="evidence" value="ECO:0007669"/>
    <property type="project" value="TreeGrafter"/>
</dbReference>
<protein>
    <submittedName>
        <fullName evidence="1">Uncharacterized protein</fullName>
    </submittedName>
</protein>
<dbReference type="GO" id="GO:0046330">
    <property type="term" value="P:positive regulation of JNK cascade"/>
    <property type="evidence" value="ECO:0007669"/>
    <property type="project" value="TreeGrafter"/>
</dbReference>
<evidence type="ECO:0000313" key="1">
    <source>
        <dbReference type="Ensembl" id="ENSHHUP00000021109.1"/>
    </source>
</evidence>
<sequence>TADDIRRHGSTIKNRIKNLLRSPSVKLRNNRKGNIDDKDLGSRETLKVLGITASDNSGLACDPLSGLVAYSSGHLPAVCVWEVCEQQQQVAELQEHRYGMSCVAFSPNSKYIVSVGYEHDMMVHIWAWKVRQTVIAANKVSSKVQAVLFSEDSSYFVTARNRHVKFWYLDHSKSNKASAPVPLLRRSGLLGELRNNLFCDVACGRGSKADSTFCITFAGLLCELNSKRMLDQWVGLWTSVARSLCVSEELVFCGCADGMVQAFSPADLGFICTLPRPH</sequence>
<dbReference type="SMART" id="SM00320">
    <property type="entry name" value="WD40"/>
    <property type="match status" value="2"/>
</dbReference>
<name>A0A4W5L6F8_9TELE</name>
<dbReference type="Ensembl" id="ENSHHUT00000021902.1">
    <property type="protein sequence ID" value="ENSHHUP00000021109.1"/>
    <property type="gene ID" value="ENSHHUG00000013220.1"/>
</dbReference>
<accession>A0A4W5L6F8</accession>
<dbReference type="AlphaFoldDB" id="A0A4W5L6F8"/>